<gene>
    <name evidence="2" type="ORF">DFP72DRAFT_1127504</name>
</gene>
<evidence type="ECO:0000256" key="1">
    <source>
        <dbReference type="SAM" id="MobiDB-lite"/>
    </source>
</evidence>
<evidence type="ECO:0000313" key="3">
    <source>
        <dbReference type="Proteomes" id="UP000521943"/>
    </source>
</evidence>
<proteinExistence type="predicted"/>
<reference evidence="2 3" key="1">
    <citation type="submission" date="2020-07" db="EMBL/GenBank/DDBJ databases">
        <title>Comparative genomics of pyrophilous fungi reveals a link between fire events and developmental genes.</title>
        <authorList>
            <consortium name="DOE Joint Genome Institute"/>
            <person name="Steindorff A.S."/>
            <person name="Carver A."/>
            <person name="Calhoun S."/>
            <person name="Stillman K."/>
            <person name="Liu H."/>
            <person name="Lipzen A."/>
            <person name="Pangilinan J."/>
            <person name="Labutti K."/>
            <person name="Bruns T.D."/>
            <person name="Grigoriev I.V."/>
        </authorList>
    </citation>
    <scope>NUCLEOTIDE SEQUENCE [LARGE SCALE GENOMIC DNA]</scope>
    <source>
        <strain evidence="2 3">CBS 144469</strain>
    </source>
</reference>
<sequence length="198" mass="20165">PHLRIGLCVDVACKSHAPNVECGTSAGGGRGLERVLGGVALPVASMTNIFAEGASTPLGLSVEESVGTLAGHNASSSSPPTSYPSTTLPLRAHSVSSSSSAQVHQSKHPPSTSLSTSPSNPSSRVASLGRSKPCSASSASKINRLRISQGALDRVPATRATDEEGDADGLPSMMRIMPDLFPGGISWSVCQAFGLGFR</sequence>
<dbReference type="Proteomes" id="UP000521943">
    <property type="component" value="Unassembled WGS sequence"/>
</dbReference>
<evidence type="ECO:0000313" key="2">
    <source>
        <dbReference type="EMBL" id="KAF6753851.1"/>
    </source>
</evidence>
<keyword evidence="3" id="KW-1185">Reference proteome</keyword>
<feature type="compositionally biased region" description="Low complexity" evidence="1">
    <location>
        <begin position="75"/>
        <end position="123"/>
    </location>
</feature>
<dbReference type="EMBL" id="JACGCI010000037">
    <property type="protein sequence ID" value="KAF6753851.1"/>
    <property type="molecule type" value="Genomic_DNA"/>
</dbReference>
<feature type="region of interest" description="Disordered" evidence="1">
    <location>
        <begin position="70"/>
        <end position="140"/>
    </location>
</feature>
<accession>A0A8H6HVY5</accession>
<feature type="non-terminal residue" evidence="2">
    <location>
        <position position="1"/>
    </location>
</feature>
<comment type="caution">
    <text evidence="2">The sequence shown here is derived from an EMBL/GenBank/DDBJ whole genome shotgun (WGS) entry which is preliminary data.</text>
</comment>
<dbReference type="AlphaFoldDB" id="A0A8H6HVY5"/>
<name>A0A8H6HVY5_9AGAR</name>
<organism evidence="2 3">
    <name type="scientific">Ephemerocybe angulata</name>
    <dbReference type="NCBI Taxonomy" id="980116"/>
    <lineage>
        <taxon>Eukaryota</taxon>
        <taxon>Fungi</taxon>
        <taxon>Dikarya</taxon>
        <taxon>Basidiomycota</taxon>
        <taxon>Agaricomycotina</taxon>
        <taxon>Agaricomycetes</taxon>
        <taxon>Agaricomycetidae</taxon>
        <taxon>Agaricales</taxon>
        <taxon>Agaricineae</taxon>
        <taxon>Psathyrellaceae</taxon>
        <taxon>Ephemerocybe</taxon>
    </lineage>
</organism>
<protein>
    <submittedName>
        <fullName evidence="2">Uncharacterized protein</fullName>
    </submittedName>
</protein>